<comment type="pathway">
    <text evidence="2">Amino-acid biosynthesis; L-serine biosynthesis; L-serine from 3-phospho-D-glycerate: step 3/3.</text>
</comment>
<comment type="catalytic activity">
    <reaction evidence="11">
        <text>O-phospho-L-serine + H2O = L-serine + phosphate</text>
        <dbReference type="Rhea" id="RHEA:21208"/>
        <dbReference type="ChEBI" id="CHEBI:15377"/>
        <dbReference type="ChEBI" id="CHEBI:33384"/>
        <dbReference type="ChEBI" id="CHEBI:43474"/>
        <dbReference type="ChEBI" id="CHEBI:57524"/>
        <dbReference type="EC" id="3.1.3.3"/>
    </reaction>
</comment>
<evidence type="ECO:0000313" key="16">
    <source>
        <dbReference type="Proteomes" id="UP000078368"/>
    </source>
</evidence>
<evidence type="ECO:0000256" key="4">
    <source>
        <dbReference type="ARBA" id="ARBA00012640"/>
    </source>
</evidence>
<evidence type="ECO:0000256" key="14">
    <source>
        <dbReference type="SAM" id="MobiDB-lite"/>
    </source>
</evidence>
<evidence type="ECO:0000256" key="2">
    <source>
        <dbReference type="ARBA" id="ARBA00005135"/>
    </source>
</evidence>
<evidence type="ECO:0000256" key="5">
    <source>
        <dbReference type="ARBA" id="ARBA00022605"/>
    </source>
</evidence>
<dbReference type="Proteomes" id="UP000078368">
    <property type="component" value="Unassembled WGS sequence"/>
</dbReference>
<dbReference type="GO" id="GO:0036424">
    <property type="term" value="F:L-phosphoserine phosphatase activity"/>
    <property type="evidence" value="ECO:0007669"/>
    <property type="project" value="InterPro"/>
</dbReference>
<accession>A0A179B7I8</accession>
<reference evidence="15 16" key="1">
    <citation type="submission" date="2016-04" db="EMBL/GenBank/DDBJ databases">
        <title>Peptidophaga gingivicola gen. nov., sp. nov., isolated from human subgingival plaque.</title>
        <authorList>
            <person name="Beall C.J."/>
            <person name="Mokrzan E.M."/>
            <person name="Griffen A.L."/>
            <person name="Leys E.J."/>
        </authorList>
    </citation>
    <scope>NUCLEOTIDE SEQUENCE [LARGE SCALE GENOMIC DNA]</scope>
    <source>
        <strain evidence="15 16">BA112</strain>
    </source>
</reference>
<evidence type="ECO:0000256" key="13">
    <source>
        <dbReference type="PIRSR" id="PIRSR604469-1"/>
    </source>
</evidence>
<keyword evidence="7" id="KW-0378">Hydrolase</keyword>
<dbReference type="RefSeq" id="WP_064231594.1">
    <property type="nucleotide sequence ID" value="NZ_LVZK01000001.1"/>
</dbReference>
<comment type="caution">
    <text evidence="15">The sequence shown here is derived from an EMBL/GenBank/DDBJ whole genome shotgun (WGS) entry which is preliminary data.</text>
</comment>
<dbReference type="InterPro" id="IPR036412">
    <property type="entry name" value="HAD-like_sf"/>
</dbReference>
<dbReference type="Pfam" id="PF12710">
    <property type="entry name" value="HAD"/>
    <property type="match status" value="1"/>
</dbReference>
<keyword evidence="8" id="KW-0460">Magnesium</keyword>
<dbReference type="Gene3D" id="3.40.50.1000">
    <property type="entry name" value="HAD superfamily/HAD-like"/>
    <property type="match status" value="2"/>
</dbReference>
<evidence type="ECO:0000256" key="7">
    <source>
        <dbReference type="ARBA" id="ARBA00022801"/>
    </source>
</evidence>
<dbReference type="EMBL" id="LVZK01000001">
    <property type="protein sequence ID" value="OAP86984.1"/>
    <property type="molecule type" value="Genomic_DNA"/>
</dbReference>
<comment type="catalytic activity">
    <reaction evidence="12">
        <text>O-phospho-D-serine + H2O = D-serine + phosphate</text>
        <dbReference type="Rhea" id="RHEA:24873"/>
        <dbReference type="ChEBI" id="CHEBI:15377"/>
        <dbReference type="ChEBI" id="CHEBI:35247"/>
        <dbReference type="ChEBI" id="CHEBI:43474"/>
        <dbReference type="ChEBI" id="CHEBI:58680"/>
        <dbReference type="EC" id="3.1.3.3"/>
    </reaction>
</comment>
<dbReference type="AlphaFoldDB" id="A0A179B7I8"/>
<dbReference type="SUPFAM" id="SSF56784">
    <property type="entry name" value="HAD-like"/>
    <property type="match status" value="1"/>
</dbReference>
<feature type="region of interest" description="Disordered" evidence="14">
    <location>
        <begin position="236"/>
        <end position="292"/>
    </location>
</feature>
<dbReference type="InterPro" id="IPR004469">
    <property type="entry name" value="PSP"/>
</dbReference>
<sequence>MREGEPVRFSLASPEPLPAGLLVHTRHVFGSACGEVAERSPAVPGLQTLSLFGVAGSDASALERLRDELRGPALALSVDCALTRGKMAERGPRLIVSDVDSTFIRGEAIDMLADAAGSGPRVAAITEAAMNGELDFAEALAERVATLEGLSVDRVESIADSIEPVPGAETLVATAHARGCAVGLVSGGFIEVIGGLARRLGVDCVLANRLETSSGALTGRTEGEIVTRERKAEALRRWSEGGRLPGADLPGGSDSPEGSNLPKDPDSPLEARGREGADARSRGFPSSRERIDLSETVAAGDGANDLSMMEIAGLSVAVCAKPAVLAAADAAVTRPRLDILAAILGWDAV</sequence>
<feature type="compositionally biased region" description="Basic and acidic residues" evidence="14">
    <location>
        <begin position="263"/>
        <end position="292"/>
    </location>
</feature>
<evidence type="ECO:0000313" key="15">
    <source>
        <dbReference type="EMBL" id="OAP86984.1"/>
    </source>
</evidence>
<feature type="active site" description="Proton donor" evidence="13">
    <location>
        <position position="100"/>
    </location>
</feature>
<gene>
    <name evidence="15" type="ORF">A4H34_07750</name>
</gene>
<dbReference type="GO" id="GO:0000287">
    <property type="term" value="F:magnesium ion binding"/>
    <property type="evidence" value="ECO:0007669"/>
    <property type="project" value="TreeGrafter"/>
</dbReference>
<dbReference type="PANTHER" id="PTHR43344:SF2">
    <property type="entry name" value="PHOSPHOSERINE PHOSPHATASE"/>
    <property type="match status" value="1"/>
</dbReference>
<evidence type="ECO:0000256" key="10">
    <source>
        <dbReference type="ARBA" id="ARBA00031693"/>
    </source>
</evidence>
<keyword evidence="9" id="KW-0718">Serine biosynthesis</keyword>
<protein>
    <recommendedName>
        <fullName evidence="4">phosphoserine phosphatase</fullName>
        <ecNumber evidence="4">3.1.3.3</ecNumber>
    </recommendedName>
    <alternativeName>
        <fullName evidence="10">O-phosphoserine phosphohydrolase</fullName>
    </alternativeName>
</protein>
<dbReference type="InterPro" id="IPR050582">
    <property type="entry name" value="HAD-like_SerB"/>
</dbReference>
<feature type="active site" description="Nucleophile" evidence="13">
    <location>
        <position position="98"/>
    </location>
</feature>
<evidence type="ECO:0000256" key="3">
    <source>
        <dbReference type="ARBA" id="ARBA00009184"/>
    </source>
</evidence>
<dbReference type="Pfam" id="PF08282">
    <property type="entry name" value="Hydrolase_3"/>
    <property type="match status" value="1"/>
</dbReference>
<dbReference type="NCBIfam" id="TIGR01488">
    <property type="entry name" value="HAD-SF-IB"/>
    <property type="match status" value="1"/>
</dbReference>
<dbReference type="NCBIfam" id="TIGR00338">
    <property type="entry name" value="serB"/>
    <property type="match status" value="1"/>
</dbReference>
<evidence type="ECO:0000256" key="9">
    <source>
        <dbReference type="ARBA" id="ARBA00023299"/>
    </source>
</evidence>
<dbReference type="UniPathway" id="UPA00135">
    <property type="reaction ID" value="UER00198"/>
</dbReference>
<dbReference type="EC" id="3.1.3.3" evidence="4"/>
<evidence type="ECO:0000256" key="12">
    <source>
        <dbReference type="ARBA" id="ARBA00048523"/>
    </source>
</evidence>
<name>A0A179B7I8_9ACTO</name>
<evidence type="ECO:0000256" key="6">
    <source>
        <dbReference type="ARBA" id="ARBA00022723"/>
    </source>
</evidence>
<dbReference type="GO" id="GO:0006564">
    <property type="term" value="P:L-serine biosynthetic process"/>
    <property type="evidence" value="ECO:0007669"/>
    <property type="project" value="UniProtKB-KW"/>
</dbReference>
<dbReference type="GO" id="GO:0005737">
    <property type="term" value="C:cytoplasm"/>
    <property type="evidence" value="ECO:0007669"/>
    <property type="project" value="TreeGrafter"/>
</dbReference>
<dbReference type="PANTHER" id="PTHR43344">
    <property type="entry name" value="PHOSPHOSERINE PHOSPHATASE"/>
    <property type="match status" value="1"/>
</dbReference>
<evidence type="ECO:0000256" key="11">
    <source>
        <dbReference type="ARBA" id="ARBA00048138"/>
    </source>
</evidence>
<keyword evidence="16" id="KW-1185">Reference proteome</keyword>
<organism evidence="15 16">
    <name type="scientific">Peptidiphaga gingivicola</name>
    <dbReference type="NCBI Taxonomy" id="2741497"/>
    <lineage>
        <taxon>Bacteria</taxon>
        <taxon>Bacillati</taxon>
        <taxon>Actinomycetota</taxon>
        <taxon>Actinomycetes</taxon>
        <taxon>Actinomycetales</taxon>
        <taxon>Actinomycetaceae</taxon>
        <taxon>Peptidiphaga</taxon>
    </lineage>
</organism>
<comment type="cofactor">
    <cofactor evidence="1">
        <name>Mg(2+)</name>
        <dbReference type="ChEBI" id="CHEBI:18420"/>
    </cofactor>
</comment>
<evidence type="ECO:0000256" key="1">
    <source>
        <dbReference type="ARBA" id="ARBA00001946"/>
    </source>
</evidence>
<dbReference type="STRING" id="1823756.A4H34_07750"/>
<evidence type="ECO:0000256" key="8">
    <source>
        <dbReference type="ARBA" id="ARBA00022842"/>
    </source>
</evidence>
<dbReference type="InterPro" id="IPR023214">
    <property type="entry name" value="HAD_sf"/>
</dbReference>
<keyword evidence="6" id="KW-0479">Metal-binding</keyword>
<proteinExistence type="inferred from homology"/>
<comment type="similarity">
    <text evidence="3">Belongs to the HAD-like hydrolase superfamily. SerB family.</text>
</comment>
<keyword evidence="5" id="KW-0028">Amino-acid biosynthesis</keyword>